<dbReference type="GO" id="GO:0009279">
    <property type="term" value="C:cell outer membrane"/>
    <property type="evidence" value="ECO:0007669"/>
    <property type="project" value="UniProtKB-SubCell"/>
</dbReference>
<keyword evidence="5 7" id="KW-0472">Membrane</keyword>
<dbReference type="NCBIfam" id="TIGR04057">
    <property type="entry name" value="SusC_RagA_signa"/>
    <property type="match status" value="1"/>
</dbReference>
<evidence type="ECO:0000256" key="2">
    <source>
        <dbReference type="ARBA" id="ARBA00022448"/>
    </source>
</evidence>
<dbReference type="AlphaFoldDB" id="A0A9D1KIN6"/>
<sequence>MEKAKLFFSALAAFVTLCAFAQNGEVRGIVTDASTGEGVPFASVMVKGTMNGVASDADGVYAISAASDAVLAFSAIGYESLEVPVDGRSEINVELEPDTEVLEETVVVGYGSAKSVTHLVGSVQTVNSETLKNAPSSSALDQLQGQVAGLQVLTSSGVAGDDAVSMKLHGVGSLGTSSEPLYVIDGIPSSSRTIMAMNPNDIESISVLKDAAATSIYGSRAANGVIYVTTKVGSYNESASITARAQYGVSTLASMNLYRNMMSGSELMDFWVRSGIHSEQWVYDNYISRGYTNNTKWYEYFMNLVTPQYQSDITIEGGGRNVAYMISGSQYHQEGFTPGNYYDRYTVRSNVQGHPTNWLKFGLNLNLSLDTTEQNGNWGDSSGGSPYMAGGLSYLLNPLYPALDENGNVYSEWFPELSLPNMNYDSEMSYNIQRRYGANGNVFVEIEPVKNLKLVSRAGVDGYILTQDLFTSPSYVDKYGMGTATVGRGSSLQYSATITNTLEYSMNINANNRFSVLLGQEGVMNDYQFFSAQSYGQTDDRTAILQNGVPERNAVSESSTQSKFLSFFGHADYALFDRYYADVTVRNDASSRFGSAVRNATFWSAGLRWNILRESFMQTAGWLDALDLKVSYGTQGNAAIGDYEALGIISTSGMYNGLAGLALIQPENNMLTWEQQALLTVGLSGRMFDVFDFEVQFYDRRTTSMLMAVPNPYTTGFPSVTGNVGTMSNTGVDVTLGVDILRGADYFLRFSTTFNYNSQKILELFDGRKRWEIANTSVAYVVGNPVMFYSPIYAGVDPEDGMPMWYLPGDDKDVTTMDPTRVTKEFNEAELIQNTGKQRYAPINGGFSLSGAWKGLSLQADFTYVLGKYLINNDAYFYMNPAANPNENVHKAASDFWTPNNTDAQYPDWSKGVQMQFDTHLLEDASFLRLKNLQVAYSLPERWLEWTNGVVKDFRITFTGRNLFTMTNYSGIDPEVDSNLTYGVAGNSKQLLGGIEITF</sequence>
<evidence type="ECO:0000256" key="1">
    <source>
        <dbReference type="ARBA" id="ARBA00004571"/>
    </source>
</evidence>
<evidence type="ECO:0000256" key="7">
    <source>
        <dbReference type="PROSITE-ProRule" id="PRU01360"/>
    </source>
</evidence>
<keyword evidence="4 7" id="KW-0812">Transmembrane</keyword>
<dbReference type="SUPFAM" id="SSF56935">
    <property type="entry name" value="Porins"/>
    <property type="match status" value="1"/>
</dbReference>
<keyword evidence="6 7" id="KW-0998">Cell outer membrane</keyword>
<accession>A0A9D1KIN6</accession>
<dbReference type="Gene3D" id="2.40.170.20">
    <property type="entry name" value="TonB-dependent receptor, beta-barrel domain"/>
    <property type="match status" value="1"/>
</dbReference>
<dbReference type="Proteomes" id="UP000886881">
    <property type="component" value="Unassembled WGS sequence"/>
</dbReference>
<dbReference type="InterPro" id="IPR023997">
    <property type="entry name" value="TonB-dep_OMP_SusC/RagA_CS"/>
</dbReference>
<dbReference type="EMBL" id="DVLC01000118">
    <property type="protein sequence ID" value="HIT47454.1"/>
    <property type="molecule type" value="Genomic_DNA"/>
</dbReference>
<dbReference type="InterPro" id="IPR039426">
    <property type="entry name" value="TonB-dep_rcpt-like"/>
</dbReference>
<organism evidence="10 11">
    <name type="scientific">Candidatus Cryptobacteroides merdipullorum</name>
    <dbReference type="NCBI Taxonomy" id="2840771"/>
    <lineage>
        <taxon>Bacteria</taxon>
        <taxon>Pseudomonadati</taxon>
        <taxon>Bacteroidota</taxon>
        <taxon>Bacteroidia</taxon>
        <taxon>Bacteroidales</taxon>
        <taxon>Candidatus Cryptobacteroides</taxon>
    </lineage>
</organism>
<comment type="similarity">
    <text evidence="7">Belongs to the TonB-dependent receptor family.</text>
</comment>
<protein>
    <submittedName>
        <fullName evidence="10">SusC/RagA family TonB-linked outer membrane protein</fullName>
    </submittedName>
</protein>
<feature type="chain" id="PRO_5038561640" evidence="8">
    <location>
        <begin position="22"/>
        <end position="999"/>
    </location>
</feature>
<reference evidence="10" key="1">
    <citation type="submission" date="2020-10" db="EMBL/GenBank/DDBJ databases">
        <authorList>
            <person name="Gilroy R."/>
        </authorList>
    </citation>
    <scope>NUCLEOTIDE SEQUENCE</scope>
    <source>
        <strain evidence="10">ChiHecec2B26-709</strain>
    </source>
</reference>
<evidence type="ECO:0000256" key="4">
    <source>
        <dbReference type="ARBA" id="ARBA00022692"/>
    </source>
</evidence>
<dbReference type="NCBIfam" id="TIGR04056">
    <property type="entry name" value="OMP_RagA_SusC"/>
    <property type="match status" value="1"/>
</dbReference>
<evidence type="ECO:0000256" key="6">
    <source>
        <dbReference type="ARBA" id="ARBA00023237"/>
    </source>
</evidence>
<dbReference type="Gene3D" id="2.170.130.10">
    <property type="entry name" value="TonB-dependent receptor, plug domain"/>
    <property type="match status" value="1"/>
</dbReference>
<evidence type="ECO:0000259" key="9">
    <source>
        <dbReference type="Pfam" id="PF07715"/>
    </source>
</evidence>
<keyword evidence="3 7" id="KW-1134">Transmembrane beta strand</keyword>
<dbReference type="InterPro" id="IPR037066">
    <property type="entry name" value="Plug_dom_sf"/>
</dbReference>
<name>A0A9D1KIN6_9BACT</name>
<evidence type="ECO:0000256" key="8">
    <source>
        <dbReference type="SAM" id="SignalP"/>
    </source>
</evidence>
<feature type="signal peptide" evidence="8">
    <location>
        <begin position="1"/>
        <end position="21"/>
    </location>
</feature>
<dbReference type="Pfam" id="PF13715">
    <property type="entry name" value="CarbopepD_reg_2"/>
    <property type="match status" value="1"/>
</dbReference>
<dbReference type="InterPro" id="IPR023996">
    <property type="entry name" value="TonB-dep_OMP_SusC/RagA"/>
</dbReference>
<feature type="domain" description="TonB-dependent receptor plug" evidence="9">
    <location>
        <begin position="120"/>
        <end position="225"/>
    </location>
</feature>
<dbReference type="InterPro" id="IPR008969">
    <property type="entry name" value="CarboxyPept-like_regulatory"/>
</dbReference>
<evidence type="ECO:0000313" key="10">
    <source>
        <dbReference type="EMBL" id="HIT47454.1"/>
    </source>
</evidence>
<dbReference type="Pfam" id="PF07715">
    <property type="entry name" value="Plug"/>
    <property type="match status" value="1"/>
</dbReference>
<evidence type="ECO:0000256" key="5">
    <source>
        <dbReference type="ARBA" id="ARBA00023136"/>
    </source>
</evidence>
<evidence type="ECO:0000313" key="11">
    <source>
        <dbReference type="Proteomes" id="UP000886881"/>
    </source>
</evidence>
<comment type="caution">
    <text evidence="10">The sequence shown here is derived from an EMBL/GenBank/DDBJ whole genome shotgun (WGS) entry which is preliminary data.</text>
</comment>
<proteinExistence type="inferred from homology"/>
<dbReference type="Gene3D" id="2.60.40.1120">
    <property type="entry name" value="Carboxypeptidase-like, regulatory domain"/>
    <property type="match status" value="1"/>
</dbReference>
<reference evidence="10" key="2">
    <citation type="journal article" date="2021" name="PeerJ">
        <title>Extensive microbial diversity within the chicken gut microbiome revealed by metagenomics and culture.</title>
        <authorList>
            <person name="Gilroy R."/>
            <person name="Ravi A."/>
            <person name="Getino M."/>
            <person name="Pursley I."/>
            <person name="Horton D.L."/>
            <person name="Alikhan N.F."/>
            <person name="Baker D."/>
            <person name="Gharbi K."/>
            <person name="Hall N."/>
            <person name="Watson M."/>
            <person name="Adriaenssens E.M."/>
            <person name="Foster-Nyarko E."/>
            <person name="Jarju S."/>
            <person name="Secka A."/>
            <person name="Antonio M."/>
            <person name="Oren A."/>
            <person name="Chaudhuri R.R."/>
            <person name="La Ragione R."/>
            <person name="Hildebrand F."/>
            <person name="Pallen M.J."/>
        </authorList>
    </citation>
    <scope>NUCLEOTIDE SEQUENCE</scope>
    <source>
        <strain evidence="10">ChiHecec2B26-709</strain>
    </source>
</reference>
<gene>
    <name evidence="10" type="ORF">IAC35_06320</name>
</gene>
<dbReference type="PROSITE" id="PS52016">
    <property type="entry name" value="TONB_DEPENDENT_REC_3"/>
    <property type="match status" value="1"/>
</dbReference>
<dbReference type="InterPro" id="IPR036942">
    <property type="entry name" value="Beta-barrel_TonB_sf"/>
</dbReference>
<dbReference type="SUPFAM" id="SSF49464">
    <property type="entry name" value="Carboxypeptidase regulatory domain-like"/>
    <property type="match status" value="1"/>
</dbReference>
<keyword evidence="2 7" id="KW-0813">Transport</keyword>
<keyword evidence="8" id="KW-0732">Signal</keyword>
<dbReference type="InterPro" id="IPR012910">
    <property type="entry name" value="Plug_dom"/>
</dbReference>
<comment type="subcellular location">
    <subcellularLocation>
        <location evidence="1 7">Cell outer membrane</location>
        <topology evidence="1 7">Multi-pass membrane protein</topology>
    </subcellularLocation>
</comment>
<evidence type="ECO:0000256" key="3">
    <source>
        <dbReference type="ARBA" id="ARBA00022452"/>
    </source>
</evidence>